<comment type="caution">
    <text evidence="1">The sequence shown here is derived from an EMBL/GenBank/DDBJ whole genome shotgun (WGS) entry which is preliminary data.</text>
</comment>
<keyword evidence="2" id="KW-1185">Reference proteome</keyword>
<dbReference type="HOGENOM" id="CLU_1173954_0_0_9"/>
<name>S0KRN9_9ENTE</name>
<accession>S0KRN9</accession>
<dbReference type="AlphaFoldDB" id="S0KRN9"/>
<evidence type="ECO:0000313" key="1">
    <source>
        <dbReference type="EMBL" id="EOT43675.1"/>
    </source>
</evidence>
<dbReference type="OrthoDB" id="3189065at2"/>
<gene>
    <name evidence="1" type="ORF">OMK_00231</name>
</gene>
<proteinExistence type="predicted"/>
<sequence>MTNTSLIEDSVCDQCGHAIDHDEIYFTNKIKSWHRSCLEKFEENNRIKQFLNEDSDVDIEDCAIYLIENVLDTYHGKFIEGSKLYNSLLGKLRGIIDNKQFVSKKEWQDVESKSNKIRFFFECIVEKKAILRGKMNERYILNSFDSASFAMNVLVKSLKEYYDDRENELKRRKREEERFNSIECKEVPRAPYHKKGGSAFKKSAAWLEIFSENKEESEEEAEIAALFEDRKTNNVA</sequence>
<protein>
    <submittedName>
        <fullName evidence="1">Uncharacterized protein</fullName>
    </submittedName>
</protein>
<dbReference type="PATRIC" id="fig|1139219.3.peg.226"/>
<evidence type="ECO:0000313" key="2">
    <source>
        <dbReference type="Proteomes" id="UP000014127"/>
    </source>
</evidence>
<dbReference type="RefSeq" id="WP_016171460.1">
    <property type="nucleotide sequence ID" value="NZ_ASWK01000001.1"/>
</dbReference>
<dbReference type="EMBL" id="AHYR01000002">
    <property type="protein sequence ID" value="EOT43675.1"/>
    <property type="molecule type" value="Genomic_DNA"/>
</dbReference>
<dbReference type="Proteomes" id="UP000014127">
    <property type="component" value="Unassembled WGS sequence"/>
</dbReference>
<organism evidence="1 2">
    <name type="scientific">Enterococcus dispar ATCC 51266</name>
    <dbReference type="NCBI Taxonomy" id="1139219"/>
    <lineage>
        <taxon>Bacteria</taxon>
        <taxon>Bacillati</taxon>
        <taxon>Bacillota</taxon>
        <taxon>Bacilli</taxon>
        <taxon>Lactobacillales</taxon>
        <taxon>Enterococcaceae</taxon>
        <taxon>Enterococcus</taxon>
    </lineage>
</organism>
<reference evidence="1 2" key="1">
    <citation type="submission" date="2013-03" db="EMBL/GenBank/DDBJ databases">
        <title>The Genome Sequence of Enterococcus dispar ATCC_51266 (Illumina only assembly).</title>
        <authorList>
            <consortium name="The Broad Institute Genomics Platform"/>
            <consortium name="The Broad Institute Genome Sequencing Center for Infectious Disease"/>
            <person name="Earl A."/>
            <person name="Russ C."/>
            <person name="Gilmore M."/>
            <person name="Surin D."/>
            <person name="Walker B."/>
            <person name="Young S."/>
            <person name="Zeng Q."/>
            <person name="Gargeya S."/>
            <person name="Fitzgerald M."/>
            <person name="Haas B."/>
            <person name="Abouelleil A."/>
            <person name="Allen A.W."/>
            <person name="Alvarado L."/>
            <person name="Arachchi H.M."/>
            <person name="Berlin A.M."/>
            <person name="Chapman S.B."/>
            <person name="Gainer-Dewar J."/>
            <person name="Goldberg J."/>
            <person name="Griggs A."/>
            <person name="Gujja S."/>
            <person name="Hansen M."/>
            <person name="Howarth C."/>
            <person name="Imamovic A."/>
            <person name="Ireland A."/>
            <person name="Larimer J."/>
            <person name="McCowan C."/>
            <person name="Murphy C."/>
            <person name="Pearson M."/>
            <person name="Poon T.W."/>
            <person name="Priest M."/>
            <person name="Roberts A."/>
            <person name="Saif S."/>
            <person name="Shea T."/>
            <person name="Sisk P."/>
            <person name="Sykes S."/>
            <person name="Wortman J."/>
            <person name="Nusbaum C."/>
            <person name="Birren B."/>
        </authorList>
    </citation>
    <scope>NUCLEOTIDE SEQUENCE [LARGE SCALE GENOMIC DNA]</scope>
    <source>
        <strain evidence="1 2">ATCC 51266</strain>
    </source>
</reference>